<protein>
    <recommendedName>
        <fullName evidence="6">Zinc finger ZPR1-type domain-containing protein</fullName>
    </recommendedName>
</protein>
<feature type="region of interest" description="Disordered" evidence="5">
    <location>
        <begin position="204"/>
        <end position="398"/>
    </location>
</feature>
<evidence type="ECO:0000259" key="6">
    <source>
        <dbReference type="SMART" id="SM00709"/>
    </source>
</evidence>
<comment type="caution">
    <text evidence="7">The sequence shown here is derived from an EMBL/GenBank/DDBJ whole genome shotgun (WGS) entry which is preliminary data.</text>
</comment>
<dbReference type="GO" id="GO:0008270">
    <property type="term" value="F:zinc ion binding"/>
    <property type="evidence" value="ECO:0007669"/>
    <property type="project" value="UniProtKB-KW"/>
</dbReference>
<evidence type="ECO:0000256" key="3">
    <source>
        <dbReference type="ARBA" id="ARBA00022771"/>
    </source>
</evidence>
<dbReference type="FunFam" id="2.60.120.1040:FF:000003">
    <property type="entry name" value="Zinc finger protein zpr1"/>
    <property type="match status" value="1"/>
</dbReference>
<dbReference type="AlphaFoldDB" id="A0AAE1BI73"/>
<dbReference type="InterPro" id="IPR042451">
    <property type="entry name" value="ZPR1_A/B_dom"/>
</dbReference>
<sequence length="623" mass="69715">MDGHVTPIYVDLASESDDPHVTVVPSLCMVCHNMGTTRLLMTRIPHYKEVILTSFECDDCGNRNSGCQTGRVGERGVRYRLEVRETRDLARQVVRSEHATVNIPELELEIPPMSEKGEVTTVEGLLHQTQEGLTRDQEARRHLQPQVAQQIDAFLHRLTACVTLQAPFTIIVDDPSGNSFVENPMVPQKDPRLTVNTYQRTHEQNHTLGLAQEEEEEVEVEEGLQVLEEEREGEEGEEEGEAKREKRIPEEEAKGEERIREEEETKVKEKGGRVKEEGGRVKEQGGRVKDEEVRVKEDEVRVKDEEVRVKEEEGRVKDDAKEKGGRVKEEGVRVKEEEGRVKDEEVRVKDEKVRAKDDEVRAKDDEVRVKEEEGRAKDEEGKVKDEEGRVKDEEGRAKDEEGRVKDEVLVFPTVCDRCSRPTDTNMKVIQIPYFKEVIIMALHCDGCGNRTNEVKSGAGVGDKGRCITLTITHPPSDLTRDVLKSDTCELGIPELELCVGGGLIGGKFTTVEGLLRNVRDDLATNPFLAGDSAQHQRKQVLNTLLQNLDKVLMGELLVTLTLDDPAGNSYVQNTVRPRPGPQPEHRAGIHTNGRTRRRPRTDTHEHRELPGGGAEGGGGGGGG</sequence>
<evidence type="ECO:0000256" key="5">
    <source>
        <dbReference type="SAM" id="MobiDB-lite"/>
    </source>
</evidence>
<reference evidence="7" key="1">
    <citation type="submission" date="2023-10" db="EMBL/GenBank/DDBJ databases">
        <title>Genome assemblies of two species of porcelain crab, Petrolisthes cinctipes and Petrolisthes manimaculis (Anomura: Porcellanidae).</title>
        <authorList>
            <person name="Angst P."/>
        </authorList>
    </citation>
    <scope>NUCLEOTIDE SEQUENCE</scope>
    <source>
        <strain evidence="7">PB745_01</strain>
        <tissue evidence="7">Gill</tissue>
    </source>
</reference>
<proteinExistence type="inferred from homology"/>
<keyword evidence="2" id="KW-0479">Metal-binding</keyword>
<evidence type="ECO:0000313" key="7">
    <source>
        <dbReference type="EMBL" id="KAK3849514.1"/>
    </source>
</evidence>
<dbReference type="GO" id="GO:0005634">
    <property type="term" value="C:nucleus"/>
    <property type="evidence" value="ECO:0007669"/>
    <property type="project" value="TreeGrafter"/>
</dbReference>
<dbReference type="Proteomes" id="UP001286313">
    <property type="component" value="Unassembled WGS sequence"/>
</dbReference>
<organism evidence="7 8">
    <name type="scientific">Petrolisthes cinctipes</name>
    <name type="common">Flat porcelain crab</name>
    <dbReference type="NCBI Taxonomy" id="88211"/>
    <lineage>
        <taxon>Eukaryota</taxon>
        <taxon>Metazoa</taxon>
        <taxon>Ecdysozoa</taxon>
        <taxon>Arthropoda</taxon>
        <taxon>Crustacea</taxon>
        <taxon>Multicrustacea</taxon>
        <taxon>Malacostraca</taxon>
        <taxon>Eumalacostraca</taxon>
        <taxon>Eucarida</taxon>
        <taxon>Decapoda</taxon>
        <taxon>Pleocyemata</taxon>
        <taxon>Anomura</taxon>
        <taxon>Galatheoidea</taxon>
        <taxon>Porcellanidae</taxon>
        <taxon>Petrolisthes</taxon>
    </lineage>
</organism>
<evidence type="ECO:0000256" key="4">
    <source>
        <dbReference type="ARBA" id="ARBA00022833"/>
    </source>
</evidence>
<dbReference type="FunFam" id="2.20.25.420:FF:000001">
    <property type="entry name" value="Zinc finger protein ZPR1"/>
    <property type="match status" value="1"/>
</dbReference>
<dbReference type="FunFam" id="2.20.25.420:FF:000002">
    <property type="entry name" value="Zinc finger protein ZPR1"/>
    <property type="match status" value="1"/>
</dbReference>
<feature type="domain" description="Zinc finger ZPR1-type" evidence="6">
    <location>
        <begin position="413"/>
        <end position="573"/>
    </location>
</feature>
<dbReference type="SMART" id="SM00709">
    <property type="entry name" value="Zpr1"/>
    <property type="match status" value="2"/>
</dbReference>
<gene>
    <name evidence="7" type="ORF">Pcinc_043739</name>
</gene>
<dbReference type="InterPro" id="IPR056180">
    <property type="entry name" value="ZPR1_jr_dom"/>
</dbReference>
<feature type="compositionally biased region" description="Acidic residues" evidence="5">
    <location>
        <begin position="212"/>
        <end position="240"/>
    </location>
</feature>
<keyword evidence="3" id="KW-0863">Zinc-finger</keyword>
<dbReference type="EMBL" id="JAWQEG010008874">
    <property type="protein sequence ID" value="KAK3849514.1"/>
    <property type="molecule type" value="Genomic_DNA"/>
</dbReference>
<dbReference type="Gene3D" id="2.60.120.1040">
    <property type="entry name" value="ZPR1, A/B domain"/>
    <property type="match status" value="2"/>
</dbReference>
<keyword evidence="4" id="KW-0862">Zinc</keyword>
<dbReference type="InterPro" id="IPR004457">
    <property type="entry name" value="Znf_ZPR1"/>
</dbReference>
<dbReference type="PANTHER" id="PTHR10876">
    <property type="entry name" value="ZINC FINGER PROTEIN ZPR1"/>
    <property type="match status" value="1"/>
</dbReference>
<keyword evidence="8" id="KW-1185">Reference proteome</keyword>
<evidence type="ECO:0000313" key="8">
    <source>
        <dbReference type="Proteomes" id="UP001286313"/>
    </source>
</evidence>
<dbReference type="NCBIfam" id="TIGR00310">
    <property type="entry name" value="ZPR1_znf"/>
    <property type="match status" value="2"/>
</dbReference>
<feature type="compositionally biased region" description="Gly residues" evidence="5">
    <location>
        <begin position="610"/>
        <end position="623"/>
    </location>
</feature>
<dbReference type="Pfam" id="PF22794">
    <property type="entry name" value="jr-ZPR1"/>
    <property type="match status" value="2"/>
</dbReference>
<feature type="domain" description="Zinc finger ZPR1-type" evidence="6">
    <location>
        <begin position="26"/>
        <end position="183"/>
    </location>
</feature>
<accession>A0AAE1BI73</accession>
<name>A0AAE1BI73_PETCI</name>
<dbReference type="Gene3D" id="2.20.25.420">
    <property type="entry name" value="ZPR1, zinc finger domain"/>
    <property type="match status" value="2"/>
</dbReference>
<dbReference type="Pfam" id="PF03367">
    <property type="entry name" value="Zn_ribbon_ZPR1"/>
    <property type="match status" value="2"/>
</dbReference>
<evidence type="ECO:0000256" key="1">
    <source>
        <dbReference type="ARBA" id="ARBA00008354"/>
    </source>
</evidence>
<comment type="similarity">
    <text evidence="1">Belongs to the ZPR1 family.</text>
</comment>
<feature type="non-terminal residue" evidence="7">
    <location>
        <position position="623"/>
    </location>
</feature>
<dbReference type="PANTHER" id="PTHR10876:SF0">
    <property type="entry name" value="ZINC FINGER PROTEIN ZPR1"/>
    <property type="match status" value="1"/>
</dbReference>
<dbReference type="InterPro" id="IPR040141">
    <property type="entry name" value="ZPR1"/>
</dbReference>
<feature type="compositionally biased region" description="Basic and acidic residues" evidence="5">
    <location>
        <begin position="241"/>
        <end position="398"/>
    </location>
</feature>
<dbReference type="InterPro" id="IPR042452">
    <property type="entry name" value="ZPR1_Znf1/2"/>
</dbReference>
<feature type="compositionally biased region" description="Basic and acidic residues" evidence="5">
    <location>
        <begin position="600"/>
        <end position="609"/>
    </location>
</feature>
<feature type="region of interest" description="Disordered" evidence="5">
    <location>
        <begin position="567"/>
        <end position="623"/>
    </location>
</feature>
<evidence type="ECO:0000256" key="2">
    <source>
        <dbReference type="ARBA" id="ARBA00022723"/>
    </source>
</evidence>